<dbReference type="InterPro" id="IPR050807">
    <property type="entry name" value="TransReg_Diox_bact_type"/>
</dbReference>
<dbReference type="InterPro" id="IPR010982">
    <property type="entry name" value="Lambda_DNA-bd_dom_sf"/>
</dbReference>
<keyword evidence="1" id="KW-0238">DNA-binding</keyword>
<dbReference type="AlphaFoldDB" id="E3HD23"/>
<dbReference type="HOGENOM" id="CLU_085376_1_2_0"/>
<sequence>MNNLGEKIKFCRKEKGLTLKKLSDMTGLSVGFISNIERNQNSPSVSNLQQICAALSINLMEILQVNSDSSPVVKKEDRKEVFSSNSDHTKIELLTKGSHKLNSIAITIDGNSDYSDLSWGHDYDEIGVVIKGALEIEVNNEIFNLNEGDSVYLEKFTPHKYRNPFKDPSVVYWFSVKK</sequence>
<reference evidence="3 4" key="1">
    <citation type="journal article" date="2010" name="Stand. Genomic Sci.">
        <title>Complete genome sequence of Ilyobacter polytropus type strain (CuHbu1).</title>
        <authorList>
            <person name="Sikorski J."/>
            <person name="Chertkov O."/>
            <person name="Lapidus A."/>
            <person name="Nolan M."/>
            <person name="Lucas S."/>
            <person name="Del Rio T.G."/>
            <person name="Tice H."/>
            <person name="Cheng J.F."/>
            <person name="Tapia R."/>
            <person name="Han C."/>
            <person name="Goodwin L."/>
            <person name="Pitluck S."/>
            <person name="Liolios K."/>
            <person name="Ivanova N."/>
            <person name="Mavromatis K."/>
            <person name="Mikhailova N."/>
            <person name="Pati A."/>
            <person name="Chen A."/>
            <person name="Palaniappan K."/>
            <person name="Land M."/>
            <person name="Hauser L."/>
            <person name="Chang Y.J."/>
            <person name="Jeffries C.D."/>
            <person name="Brambilla E."/>
            <person name="Yasawong M."/>
            <person name="Rohde M."/>
            <person name="Pukall R."/>
            <person name="Spring S."/>
            <person name="Goker M."/>
            <person name="Woyke T."/>
            <person name="Bristow J."/>
            <person name="Eisen J.A."/>
            <person name="Markowitz V."/>
            <person name="Hugenholtz P."/>
            <person name="Kyrpides N.C."/>
            <person name="Klenk H.P."/>
        </authorList>
    </citation>
    <scope>NUCLEOTIDE SEQUENCE [LARGE SCALE GENOMIC DNA]</scope>
    <source>
        <strain evidence="4">ATCC 51220 / DSM 2926 / LMG 16218 / CuHBu1</strain>
        <plasmid evidence="4">pILYOP01</plasmid>
    </source>
</reference>
<dbReference type="InterPro" id="IPR011051">
    <property type="entry name" value="RmlC_Cupin_sf"/>
</dbReference>
<evidence type="ECO:0000313" key="3">
    <source>
        <dbReference type="EMBL" id="ADO84499.1"/>
    </source>
</evidence>
<feature type="domain" description="HTH cro/C1-type" evidence="2">
    <location>
        <begin position="8"/>
        <end position="62"/>
    </location>
</feature>
<dbReference type="CDD" id="cd00093">
    <property type="entry name" value="HTH_XRE"/>
    <property type="match status" value="1"/>
</dbReference>
<dbReference type="Proteomes" id="UP000006875">
    <property type="component" value="Plasmid pILYOP01"/>
</dbReference>
<protein>
    <submittedName>
        <fullName evidence="3">Transcriptional regulator, XRE family</fullName>
    </submittedName>
</protein>
<dbReference type="Pfam" id="PF01381">
    <property type="entry name" value="HTH_3"/>
    <property type="match status" value="1"/>
</dbReference>
<dbReference type="GO" id="GO:0003700">
    <property type="term" value="F:DNA-binding transcription factor activity"/>
    <property type="evidence" value="ECO:0007669"/>
    <property type="project" value="TreeGrafter"/>
</dbReference>
<dbReference type="SUPFAM" id="SSF47413">
    <property type="entry name" value="lambda repressor-like DNA-binding domains"/>
    <property type="match status" value="1"/>
</dbReference>
<dbReference type="GO" id="GO:0003677">
    <property type="term" value="F:DNA binding"/>
    <property type="evidence" value="ECO:0007669"/>
    <property type="project" value="UniProtKB-KW"/>
</dbReference>
<accession>E3HD23</accession>
<dbReference type="Gene3D" id="2.60.120.10">
    <property type="entry name" value="Jelly Rolls"/>
    <property type="match status" value="1"/>
</dbReference>
<dbReference type="SUPFAM" id="SSF51182">
    <property type="entry name" value="RmlC-like cupins"/>
    <property type="match status" value="1"/>
</dbReference>
<organism evidence="3 4">
    <name type="scientific">Ilyobacter polytropus (strain ATCC 51220 / DSM 2926 / LMG 16218 / CuHBu1)</name>
    <dbReference type="NCBI Taxonomy" id="572544"/>
    <lineage>
        <taxon>Bacteria</taxon>
        <taxon>Fusobacteriati</taxon>
        <taxon>Fusobacteriota</taxon>
        <taxon>Fusobacteriia</taxon>
        <taxon>Fusobacteriales</taxon>
        <taxon>Fusobacteriaceae</taxon>
        <taxon>Ilyobacter</taxon>
    </lineage>
</organism>
<dbReference type="InterPro" id="IPR013096">
    <property type="entry name" value="Cupin_2"/>
</dbReference>
<name>E3HD23_ILYPC</name>
<geneLocation type="plasmid" evidence="3 4">
    <name>pILYOP01</name>
</geneLocation>
<evidence type="ECO:0000313" key="4">
    <source>
        <dbReference type="Proteomes" id="UP000006875"/>
    </source>
</evidence>
<dbReference type="PANTHER" id="PTHR46797">
    <property type="entry name" value="HTH-TYPE TRANSCRIPTIONAL REGULATOR"/>
    <property type="match status" value="1"/>
</dbReference>
<dbReference type="CDD" id="cd02209">
    <property type="entry name" value="cupin_XRE_C"/>
    <property type="match status" value="1"/>
</dbReference>
<dbReference type="PROSITE" id="PS50943">
    <property type="entry name" value="HTH_CROC1"/>
    <property type="match status" value="1"/>
</dbReference>
<gene>
    <name evidence="3" type="ordered locus">Ilyop_2744</name>
</gene>
<evidence type="ECO:0000256" key="1">
    <source>
        <dbReference type="ARBA" id="ARBA00023125"/>
    </source>
</evidence>
<dbReference type="InterPro" id="IPR014710">
    <property type="entry name" value="RmlC-like_jellyroll"/>
</dbReference>
<dbReference type="Pfam" id="PF07883">
    <property type="entry name" value="Cupin_2"/>
    <property type="match status" value="1"/>
</dbReference>
<dbReference type="InterPro" id="IPR001387">
    <property type="entry name" value="Cro/C1-type_HTH"/>
</dbReference>
<dbReference type="Gene3D" id="1.10.260.40">
    <property type="entry name" value="lambda repressor-like DNA-binding domains"/>
    <property type="match status" value="1"/>
</dbReference>
<proteinExistence type="predicted"/>
<dbReference type="GO" id="GO:0005829">
    <property type="term" value="C:cytosol"/>
    <property type="evidence" value="ECO:0007669"/>
    <property type="project" value="TreeGrafter"/>
</dbReference>
<keyword evidence="3" id="KW-0614">Plasmid</keyword>
<keyword evidence="4" id="KW-1185">Reference proteome</keyword>
<dbReference type="PANTHER" id="PTHR46797:SF2">
    <property type="entry name" value="TRANSCRIPTIONAL REGULATOR"/>
    <property type="match status" value="1"/>
</dbReference>
<dbReference type="EMBL" id="CP002282">
    <property type="protein sequence ID" value="ADO84499.1"/>
    <property type="molecule type" value="Genomic_DNA"/>
</dbReference>
<dbReference type="KEGG" id="ipo:Ilyop_2744"/>
<dbReference type="RefSeq" id="WP_013389152.1">
    <property type="nucleotide sequence ID" value="NC_014633.1"/>
</dbReference>
<evidence type="ECO:0000259" key="2">
    <source>
        <dbReference type="PROSITE" id="PS50943"/>
    </source>
</evidence>
<dbReference type="SMART" id="SM00530">
    <property type="entry name" value="HTH_XRE"/>
    <property type="match status" value="1"/>
</dbReference>